<dbReference type="InterPro" id="IPR044946">
    <property type="entry name" value="Restrct_endonuc_typeI_TRD_sf"/>
</dbReference>
<gene>
    <name evidence="5" type="ORF">L1274_001756</name>
</gene>
<comment type="similarity">
    <text evidence="1">Belongs to the type-I restriction system S methylase family.</text>
</comment>
<dbReference type="Gene3D" id="3.90.220.20">
    <property type="entry name" value="DNA methylase specificity domains"/>
    <property type="match status" value="1"/>
</dbReference>
<keyword evidence="6" id="KW-1185">Reference proteome</keyword>
<proteinExistence type="inferred from homology"/>
<dbReference type="Proteomes" id="UP001162889">
    <property type="component" value="Unassembled WGS sequence"/>
</dbReference>
<name>A0ABT1GGG3_9BURK</name>
<evidence type="ECO:0000256" key="2">
    <source>
        <dbReference type="ARBA" id="ARBA00022747"/>
    </source>
</evidence>
<evidence type="ECO:0000256" key="1">
    <source>
        <dbReference type="ARBA" id="ARBA00010923"/>
    </source>
</evidence>
<evidence type="ECO:0000259" key="4">
    <source>
        <dbReference type="Pfam" id="PF01420"/>
    </source>
</evidence>
<evidence type="ECO:0000313" key="5">
    <source>
        <dbReference type="EMBL" id="MCP2008056.1"/>
    </source>
</evidence>
<evidence type="ECO:0000313" key="6">
    <source>
        <dbReference type="Proteomes" id="UP001162889"/>
    </source>
</evidence>
<dbReference type="PANTHER" id="PTHR30408:SF13">
    <property type="entry name" value="TYPE I RESTRICTION ENZYME HINDI SPECIFICITY SUBUNIT"/>
    <property type="match status" value="1"/>
</dbReference>
<keyword evidence="2" id="KW-0680">Restriction system</keyword>
<dbReference type="RefSeq" id="WP_262311719.1">
    <property type="nucleotide sequence ID" value="NZ_JAHTGR010000009.1"/>
</dbReference>
<keyword evidence="3" id="KW-0238">DNA-binding</keyword>
<feature type="domain" description="Type I restriction modification DNA specificity" evidence="4">
    <location>
        <begin position="29"/>
        <end position="91"/>
    </location>
</feature>
<protein>
    <recommendedName>
        <fullName evidence="4">Type I restriction modification DNA specificity domain-containing protein</fullName>
    </recommendedName>
</protein>
<sequence length="196" mass="21382">MILLSRLNPALAGMHTGMPTTYLKFALQSQSIQEQLHGRASGSTVTGIKQSELRKLQLTFPSLKEQRRVAGILGSLDEKIALNRRINQILEGIAQAIFKSWFVDFSPIKAKITAIQEGRDSMRAAMSAISGRLDAELDALPHDQYNQLADTAALFPAEMEDSALVAMPRGWASAALSTVCELNSSWSARTLPASVR</sequence>
<dbReference type="InterPro" id="IPR052021">
    <property type="entry name" value="Type-I_RS_S_subunit"/>
</dbReference>
<dbReference type="InterPro" id="IPR000055">
    <property type="entry name" value="Restrct_endonuc_typeI_TRD"/>
</dbReference>
<reference evidence="5" key="1">
    <citation type="submission" date="2022-03" db="EMBL/GenBank/DDBJ databases">
        <title>Genome Encyclopedia of Bacteria and Archaea VI: Functional Genomics of Type Strains.</title>
        <authorList>
            <person name="Whitman W."/>
        </authorList>
    </citation>
    <scope>NUCLEOTIDE SEQUENCE</scope>
    <source>
        <strain evidence="5">HSC-15S17</strain>
    </source>
</reference>
<organism evidence="5 6">
    <name type="scientific">Duganella violaceipulchra</name>
    <dbReference type="NCBI Taxonomy" id="2849652"/>
    <lineage>
        <taxon>Bacteria</taxon>
        <taxon>Pseudomonadati</taxon>
        <taxon>Pseudomonadota</taxon>
        <taxon>Betaproteobacteria</taxon>
        <taxon>Burkholderiales</taxon>
        <taxon>Oxalobacteraceae</taxon>
        <taxon>Telluria group</taxon>
        <taxon>Duganella</taxon>
    </lineage>
</organism>
<dbReference type="SUPFAM" id="SSF116734">
    <property type="entry name" value="DNA methylase specificity domain"/>
    <property type="match status" value="1"/>
</dbReference>
<evidence type="ECO:0000256" key="3">
    <source>
        <dbReference type="ARBA" id="ARBA00023125"/>
    </source>
</evidence>
<comment type="caution">
    <text evidence="5">The sequence shown here is derived from an EMBL/GenBank/DDBJ whole genome shotgun (WGS) entry which is preliminary data.</text>
</comment>
<dbReference type="PANTHER" id="PTHR30408">
    <property type="entry name" value="TYPE-1 RESTRICTION ENZYME ECOKI SPECIFICITY PROTEIN"/>
    <property type="match status" value="1"/>
</dbReference>
<accession>A0ABT1GGG3</accession>
<dbReference type="Pfam" id="PF01420">
    <property type="entry name" value="Methylase_S"/>
    <property type="match status" value="1"/>
</dbReference>
<dbReference type="EMBL" id="JALJZU010000003">
    <property type="protein sequence ID" value="MCP2008056.1"/>
    <property type="molecule type" value="Genomic_DNA"/>
</dbReference>